<keyword evidence="2" id="KW-0540">Nuclease</keyword>
<evidence type="ECO:0000256" key="6">
    <source>
        <dbReference type="ARBA" id="ARBA00023239"/>
    </source>
</evidence>
<dbReference type="Pfam" id="PF00445">
    <property type="entry name" value="Ribonuclease_T2"/>
    <property type="match status" value="1"/>
</dbReference>
<dbReference type="PANTHER" id="PTHR11240">
    <property type="entry name" value="RIBONUCLEASE T2"/>
    <property type="match status" value="1"/>
</dbReference>
<reference evidence="9" key="1">
    <citation type="journal article" date="2022" name="Cell">
        <title>Repeat-based holocentromeres influence genome architecture and karyotype evolution.</title>
        <authorList>
            <person name="Hofstatter P.G."/>
            <person name="Thangavel G."/>
            <person name="Lux T."/>
            <person name="Neumann P."/>
            <person name="Vondrak T."/>
            <person name="Novak P."/>
            <person name="Zhang M."/>
            <person name="Costa L."/>
            <person name="Castellani M."/>
            <person name="Scott A."/>
            <person name="Toegelov H."/>
            <person name="Fuchs J."/>
            <person name="Mata-Sucre Y."/>
            <person name="Dias Y."/>
            <person name="Vanzela A.L.L."/>
            <person name="Huettel B."/>
            <person name="Almeida C.C.S."/>
            <person name="Simkova H."/>
            <person name="Souza G."/>
            <person name="Pedrosa-Harand A."/>
            <person name="Macas J."/>
            <person name="Mayer K.F.X."/>
            <person name="Houben A."/>
            <person name="Marques A."/>
        </authorList>
    </citation>
    <scope>NUCLEOTIDE SEQUENCE</scope>
    <source>
        <strain evidence="9">RhyBre1mFocal</strain>
    </source>
</reference>
<evidence type="ECO:0000313" key="10">
    <source>
        <dbReference type="Proteomes" id="UP001151287"/>
    </source>
</evidence>
<dbReference type="InterPro" id="IPR036430">
    <property type="entry name" value="RNase_T2-like_sf"/>
</dbReference>
<dbReference type="GO" id="GO:0005576">
    <property type="term" value="C:extracellular region"/>
    <property type="evidence" value="ECO:0007669"/>
    <property type="project" value="TreeGrafter"/>
</dbReference>
<dbReference type="SUPFAM" id="SSF55895">
    <property type="entry name" value="Ribonuclease Rh-like"/>
    <property type="match status" value="1"/>
</dbReference>
<accession>A0A9Q0C2V2</accession>
<dbReference type="AlphaFoldDB" id="A0A9Q0C2V2"/>
<dbReference type="CDD" id="cd01061">
    <property type="entry name" value="RNase_T2_euk"/>
    <property type="match status" value="1"/>
</dbReference>
<evidence type="ECO:0000256" key="3">
    <source>
        <dbReference type="ARBA" id="ARBA00022759"/>
    </source>
</evidence>
<feature type="signal peptide" evidence="8">
    <location>
        <begin position="1"/>
        <end position="22"/>
    </location>
</feature>
<dbReference type="Gene3D" id="3.90.730.10">
    <property type="entry name" value="Ribonuclease T2-like"/>
    <property type="match status" value="1"/>
</dbReference>
<dbReference type="InterPro" id="IPR001568">
    <property type="entry name" value="RNase_T2-like"/>
</dbReference>
<dbReference type="GO" id="GO:0016787">
    <property type="term" value="F:hydrolase activity"/>
    <property type="evidence" value="ECO:0007669"/>
    <property type="project" value="UniProtKB-KW"/>
</dbReference>
<dbReference type="GO" id="GO:0006401">
    <property type="term" value="P:RNA catabolic process"/>
    <property type="evidence" value="ECO:0007669"/>
    <property type="project" value="TreeGrafter"/>
</dbReference>
<keyword evidence="3" id="KW-0255">Endonuclease</keyword>
<evidence type="ECO:0000256" key="2">
    <source>
        <dbReference type="ARBA" id="ARBA00022722"/>
    </source>
</evidence>
<dbReference type="InterPro" id="IPR018188">
    <property type="entry name" value="RNase_T2_His_AS_1"/>
</dbReference>
<comment type="caution">
    <text evidence="9">The sequence shown here is derived from an EMBL/GenBank/DDBJ whole genome shotgun (WGS) entry which is preliminary data.</text>
</comment>
<keyword evidence="4" id="KW-0378">Hydrolase</keyword>
<dbReference type="GO" id="GO:0003723">
    <property type="term" value="F:RNA binding"/>
    <property type="evidence" value="ECO:0007669"/>
    <property type="project" value="InterPro"/>
</dbReference>
<keyword evidence="6" id="KW-0456">Lyase</keyword>
<feature type="chain" id="PRO_5040419445" evidence="8">
    <location>
        <begin position="23"/>
        <end position="224"/>
    </location>
</feature>
<name>A0A9Q0C2V2_9POAL</name>
<dbReference type="Proteomes" id="UP001151287">
    <property type="component" value="Unassembled WGS sequence"/>
</dbReference>
<evidence type="ECO:0000256" key="7">
    <source>
        <dbReference type="RuleBase" id="RU004328"/>
    </source>
</evidence>
<sequence>MRSLKLLLFLTPIFLLAFSSSAQEYDFFYFVQQWPRSFCNTNQGCCYPTYGKPPSDFGIHGLWPNYNNSSYPTYCDPNNTFDINEVQGLVFSLRAKWPSLKCPRSDSSRFWQLQWMKHGTCSVLSQSDYFSAALQLKAVTNILQCLQLAGIWPDDRRYTTLTSVVSAIQNCVGHTIYVQCNRDIRGRHQLYQVYICVNQTGTGLIDCPVFPTRTCPSSFRFPKF</sequence>
<evidence type="ECO:0000313" key="9">
    <source>
        <dbReference type="EMBL" id="KAJ1686241.1"/>
    </source>
</evidence>
<keyword evidence="5" id="KW-1015">Disulfide bond</keyword>
<proteinExistence type="inferred from homology"/>
<protein>
    <submittedName>
        <fullName evidence="9">Uncharacterized protein</fullName>
    </submittedName>
</protein>
<evidence type="ECO:0000256" key="1">
    <source>
        <dbReference type="ARBA" id="ARBA00007469"/>
    </source>
</evidence>
<keyword evidence="10" id="KW-1185">Reference proteome</keyword>
<keyword evidence="8" id="KW-0732">Signal</keyword>
<dbReference type="EMBL" id="JAMQYH010000005">
    <property type="protein sequence ID" value="KAJ1686241.1"/>
    <property type="molecule type" value="Genomic_DNA"/>
</dbReference>
<dbReference type="PROSITE" id="PS00530">
    <property type="entry name" value="RNASE_T2_1"/>
    <property type="match status" value="1"/>
</dbReference>
<evidence type="ECO:0000256" key="4">
    <source>
        <dbReference type="ARBA" id="ARBA00022801"/>
    </source>
</evidence>
<comment type="similarity">
    <text evidence="1 7">Belongs to the RNase T2 family.</text>
</comment>
<dbReference type="PANTHER" id="PTHR11240:SF75">
    <property type="entry name" value="RIBONUCLEASE 3"/>
    <property type="match status" value="1"/>
</dbReference>
<dbReference type="GO" id="GO:0033897">
    <property type="term" value="F:ribonuclease T2 activity"/>
    <property type="evidence" value="ECO:0007669"/>
    <property type="project" value="InterPro"/>
</dbReference>
<dbReference type="InterPro" id="IPR033697">
    <property type="entry name" value="Ribonuclease_T2_eukaryotic"/>
</dbReference>
<organism evidence="9 10">
    <name type="scientific">Rhynchospora breviuscula</name>
    <dbReference type="NCBI Taxonomy" id="2022672"/>
    <lineage>
        <taxon>Eukaryota</taxon>
        <taxon>Viridiplantae</taxon>
        <taxon>Streptophyta</taxon>
        <taxon>Embryophyta</taxon>
        <taxon>Tracheophyta</taxon>
        <taxon>Spermatophyta</taxon>
        <taxon>Magnoliopsida</taxon>
        <taxon>Liliopsida</taxon>
        <taxon>Poales</taxon>
        <taxon>Cyperaceae</taxon>
        <taxon>Cyperoideae</taxon>
        <taxon>Rhynchosporeae</taxon>
        <taxon>Rhynchospora</taxon>
    </lineage>
</organism>
<gene>
    <name evidence="9" type="ORF">LUZ63_017631</name>
</gene>
<dbReference type="OrthoDB" id="435754at2759"/>
<evidence type="ECO:0000256" key="5">
    <source>
        <dbReference type="ARBA" id="ARBA00023157"/>
    </source>
</evidence>
<evidence type="ECO:0000256" key="8">
    <source>
        <dbReference type="SAM" id="SignalP"/>
    </source>
</evidence>